<keyword evidence="9" id="KW-1185">Reference proteome</keyword>
<evidence type="ECO:0000256" key="2">
    <source>
        <dbReference type="ARBA" id="ARBA00022898"/>
    </source>
</evidence>
<dbReference type="GO" id="GO:0030170">
    <property type="term" value="F:pyridoxal phosphate binding"/>
    <property type="evidence" value="ECO:0007669"/>
    <property type="project" value="InterPro"/>
</dbReference>
<dbReference type="GO" id="GO:0003677">
    <property type="term" value="F:DNA binding"/>
    <property type="evidence" value="ECO:0007669"/>
    <property type="project" value="UniProtKB-KW"/>
</dbReference>
<feature type="domain" description="HTH gntR-type" evidence="7">
    <location>
        <begin position="22"/>
        <end position="90"/>
    </location>
</feature>
<comment type="caution">
    <text evidence="8">The sequence shown here is derived from an EMBL/GenBank/DDBJ whole genome shotgun (WGS) entry which is preliminary data.</text>
</comment>
<dbReference type="SMART" id="SM00345">
    <property type="entry name" value="HTH_GNTR"/>
    <property type="match status" value="1"/>
</dbReference>
<dbReference type="OrthoDB" id="594134at2"/>
<dbReference type="GO" id="GO:0008483">
    <property type="term" value="F:transaminase activity"/>
    <property type="evidence" value="ECO:0007669"/>
    <property type="project" value="UniProtKB-KW"/>
</dbReference>
<proteinExistence type="inferred from homology"/>
<dbReference type="RefSeq" id="WP_100423267.1">
    <property type="nucleotide sequence ID" value="NZ_BOOX01000001.1"/>
</dbReference>
<evidence type="ECO:0000256" key="6">
    <source>
        <dbReference type="SAM" id="MobiDB-lite"/>
    </source>
</evidence>
<evidence type="ECO:0000259" key="7">
    <source>
        <dbReference type="PROSITE" id="PS50949"/>
    </source>
</evidence>
<dbReference type="InterPro" id="IPR015424">
    <property type="entry name" value="PyrdxlP-dep_Trfase"/>
</dbReference>
<sequence>MPADQTTSADDLLLDLDAAGPGPLHARLERALRTAVESGRVPPGARLPASRTLADRLGISRWSVTEAYGQLVAEGFLEARSGSGTRAPLRPTSPRAARSGGPPAAAPPVSAPHAATPTAAPRQVGRSRLDLAAGVPDLRAIPRAAWSRAARDALATVPHDELAAPDVSGHPGLRTALASYLARSRAVRCTPDDLLVTHGSTDAMTTLVRVLRAAGHRALLVEDPSWPRLRDVAAAAGLTPVPVPVDAEGVDARALVTAAERTGARLALITPAHQFPVGTVLAPGRRDAVVRWAQDVDGLVIEDDYDAEFRYDRRPVGTLQGVAPDHVALLGSLSKTLSPAFALGWAVLPPALRASVAQARAAAPSTIDQLTLARFLHEGGYERHLRSTRRRYARRRDALLAALAARLPGCEVSGVAAGMHVVLALPPGATGADVARRASLRGATLTDARRYRMTPTTREALVVGYGNLADARLAEAVDVLGAAVDDAVQNSTRDLAENPAQHARPTARSVTRFGGIA</sequence>
<keyword evidence="3" id="KW-0805">Transcription regulation</keyword>
<dbReference type="CDD" id="cd07377">
    <property type="entry name" value="WHTH_GntR"/>
    <property type="match status" value="1"/>
</dbReference>
<comment type="similarity">
    <text evidence="1">In the C-terminal section; belongs to the class-I pyridoxal-phosphate-dependent aminotransferase family.</text>
</comment>
<name>A0A2M9CEG5_9CELL</name>
<keyword evidence="2" id="KW-0663">Pyridoxal phosphate</keyword>
<dbReference type="InterPro" id="IPR015421">
    <property type="entry name" value="PyrdxlP-dep_Trfase_major"/>
</dbReference>
<dbReference type="Gene3D" id="1.10.10.10">
    <property type="entry name" value="Winged helix-like DNA-binding domain superfamily/Winged helix DNA-binding domain"/>
    <property type="match status" value="1"/>
</dbReference>
<dbReference type="Proteomes" id="UP000231693">
    <property type="component" value="Unassembled WGS sequence"/>
</dbReference>
<dbReference type="PANTHER" id="PTHR46577">
    <property type="entry name" value="HTH-TYPE TRANSCRIPTIONAL REGULATORY PROTEIN GABR"/>
    <property type="match status" value="1"/>
</dbReference>
<evidence type="ECO:0000256" key="5">
    <source>
        <dbReference type="ARBA" id="ARBA00023163"/>
    </source>
</evidence>
<dbReference type="EMBL" id="PGFE01000003">
    <property type="protein sequence ID" value="PJJ70267.1"/>
    <property type="molecule type" value="Genomic_DNA"/>
</dbReference>
<keyword evidence="4" id="KW-0238">DNA-binding</keyword>
<reference evidence="8 9" key="1">
    <citation type="submission" date="2017-11" db="EMBL/GenBank/DDBJ databases">
        <title>Genomic Encyclopedia of Archaeal and Bacterial Type Strains, Phase II (KMG-II): From Individual Species to Whole Genera.</title>
        <authorList>
            <person name="Goeker M."/>
        </authorList>
    </citation>
    <scope>NUCLEOTIDE SEQUENCE [LARGE SCALE GENOMIC DNA]</scope>
    <source>
        <strain evidence="8 9">DSM 25478</strain>
    </source>
</reference>
<feature type="compositionally biased region" description="Low complexity" evidence="6">
    <location>
        <begin position="111"/>
        <end position="121"/>
    </location>
</feature>
<organism evidence="8 9">
    <name type="scientific">Sediminihabitans luteus</name>
    <dbReference type="NCBI Taxonomy" id="1138585"/>
    <lineage>
        <taxon>Bacteria</taxon>
        <taxon>Bacillati</taxon>
        <taxon>Actinomycetota</taxon>
        <taxon>Actinomycetes</taxon>
        <taxon>Micrococcales</taxon>
        <taxon>Cellulomonadaceae</taxon>
        <taxon>Sediminihabitans</taxon>
    </lineage>
</organism>
<gene>
    <name evidence="8" type="ORF">CLV28_2098</name>
</gene>
<dbReference type="InterPro" id="IPR036388">
    <property type="entry name" value="WH-like_DNA-bd_sf"/>
</dbReference>
<feature type="region of interest" description="Disordered" evidence="6">
    <location>
        <begin position="82"/>
        <end position="128"/>
    </location>
</feature>
<dbReference type="GO" id="GO:0003700">
    <property type="term" value="F:DNA-binding transcription factor activity"/>
    <property type="evidence" value="ECO:0007669"/>
    <property type="project" value="InterPro"/>
</dbReference>
<dbReference type="Pfam" id="PF00392">
    <property type="entry name" value="GntR"/>
    <property type="match status" value="1"/>
</dbReference>
<keyword evidence="8" id="KW-0808">Transferase</keyword>
<dbReference type="Pfam" id="PF00155">
    <property type="entry name" value="Aminotran_1_2"/>
    <property type="match status" value="1"/>
</dbReference>
<dbReference type="InterPro" id="IPR051446">
    <property type="entry name" value="HTH_trans_reg/aminotransferase"/>
</dbReference>
<evidence type="ECO:0000256" key="3">
    <source>
        <dbReference type="ARBA" id="ARBA00023015"/>
    </source>
</evidence>
<dbReference type="PROSITE" id="PS50949">
    <property type="entry name" value="HTH_GNTR"/>
    <property type="match status" value="1"/>
</dbReference>
<feature type="compositionally biased region" description="Low complexity" evidence="6">
    <location>
        <begin position="94"/>
        <end position="103"/>
    </location>
</feature>
<evidence type="ECO:0000313" key="8">
    <source>
        <dbReference type="EMBL" id="PJJ70267.1"/>
    </source>
</evidence>
<dbReference type="Gene3D" id="3.40.640.10">
    <property type="entry name" value="Type I PLP-dependent aspartate aminotransferase-like (Major domain)"/>
    <property type="match status" value="1"/>
</dbReference>
<dbReference type="CDD" id="cd00609">
    <property type="entry name" value="AAT_like"/>
    <property type="match status" value="1"/>
</dbReference>
<keyword evidence="8" id="KW-0032">Aminotransferase</keyword>
<evidence type="ECO:0000256" key="1">
    <source>
        <dbReference type="ARBA" id="ARBA00005384"/>
    </source>
</evidence>
<accession>A0A2M9CEG5</accession>
<evidence type="ECO:0000256" key="4">
    <source>
        <dbReference type="ARBA" id="ARBA00023125"/>
    </source>
</evidence>
<keyword evidence="5" id="KW-0804">Transcription</keyword>
<dbReference type="AlphaFoldDB" id="A0A2M9CEG5"/>
<dbReference type="InterPro" id="IPR036390">
    <property type="entry name" value="WH_DNA-bd_sf"/>
</dbReference>
<dbReference type="InterPro" id="IPR004839">
    <property type="entry name" value="Aminotransferase_I/II_large"/>
</dbReference>
<dbReference type="PANTHER" id="PTHR46577:SF1">
    <property type="entry name" value="HTH-TYPE TRANSCRIPTIONAL REGULATORY PROTEIN GABR"/>
    <property type="match status" value="1"/>
</dbReference>
<protein>
    <submittedName>
        <fullName evidence="8">GntR family transcriptional regulator/MocR family aminotransferase</fullName>
    </submittedName>
</protein>
<dbReference type="SUPFAM" id="SSF53383">
    <property type="entry name" value="PLP-dependent transferases"/>
    <property type="match status" value="1"/>
</dbReference>
<dbReference type="PRINTS" id="PR00035">
    <property type="entry name" value="HTHGNTR"/>
</dbReference>
<feature type="region of interest" description="Disordered" evidence="6">
    <location>
        <begin position="496"/>
        <end position="517"/>
    </location>
</feature>
<dbReference type="InterPro" id="IPR000524">
    <property type="entry name" value="Tscrpt_reg_HTH_GntR"/>
</dbReference>
<evidence type="ECO:0000313" key="9">
    <source>
        <dbReference type="Proteomes" id="UP000231693"/>
    </source>
</evidence>
<dbReference type="SUPFAM" id="SSF46785">
    <property type="entry name" value="Winged helix' DNA-binding domain"/>
    <property type="match status" value="1"/>
</dbReference>